<dbReference type="AlphaFoldDB" id="A0A7R8ZT31"/>
<dbReference type="SMART" id="SM00034">
    <property type="entry name" value="CLECT"/>
    <property type="match status" value="1"/>
</dbReference>
<dbReference type="InterPro" id="IPR001304">
    <property type="entry name" value="C-type_lectin-like"/>
</dbReference>
<dbReference type="SUPFAM" id="SSF56436">
    <property type="entry name" value="C-type lectin-like"/>
    <property type="match status" value="1"/>
</dbReference>
<dbReference type="EMBL" id="OB675553">
    <property type="protein sequence ID" value="CAD7235934.1"/>
    <property type="molecule type" value="Genomic_DNA"/>
</dbReference>
<dbReference type="OrthoDB" id="6355241at2759"/>
<evidence type="ECO:0000313" key="1">
    <source>
        <dbReference type="EMBL" id="CAD7235934.1"/>
    </source>
</evidence>
<name>A0A7R8ZT31_9CRUS</name>
<dbReference type="Gene3D" id="3.10.100.10">
    <property type="entry name" value="Mannose-Binding Protein A, subunit A"/>
    <property type="match status" value="1"/>
</dbReference>
<sequence length="149" mass="15526">MVTSSPGGTPMAATTPSSGGSCLSGWQMSPDTGKCYQSFTTTLTWQGAQDHCVSLGANLASFHSQPEANFVGATGASEYWIGATDAAMEGTWVWSDGTPFDFYNWFPGAGSYGSAHNCVYIVVPGGTTSMVDAQCVGGRPFVCKKDPIV</sequence>
<dbReference type="InterPro" id="IPR016187">
    <property type="entry name" value="CTDL_fold"/>
</dbReference>
<protein>
    <submittedName>
        <fullName evidence="1">Uncharacterized protein</fullName>
    </submittedName>
</protein>
<proteinExistence type="predicted"/>
<dbReference type="InterPro" id="IPR016186">
    <property type="entry name" value="C-type_lectin-like/link_sf"/>
</dbReference>
<dbReference type="InterPro" id="IPR050111">
    <property type="entry name" value="C-type_lectin/snaclec_domain"/>
</dbReference>
<dbReference type="CDD" id="cd00037">
    <property type="entry name" value="CLECT"/>
    <property type="match status" value="1"/>
</dbReference>
<reference evidence="1" key="1">
    <citation type="submission" date="2020-11" db="EMBL/GenBank/DDBJ databases">
        <authorList>
            <person name="Tran Van P."/>
        </authorList>
    </citation>
    <scope>NUCLEOTIDE SEQUENCE</scope>
</reference>
<gene>
    <name evidence="1" type="ORF">CTOB1V02_LOCUS13749</name>
</gene>
<organism evidence="1">
    <name type="scientific">Cyprideis torosa</name>
    <dbReference type="NCBI Taxonomy" id="163714"/>
    <lineage>
        <taxon>Eukaryota</taxon>
        <taxon>Metazoa</taxon>
        <taxon>Ecdysozoa</taxon>
        <taxon>Arthropoda</taxon>
        <taxon>Crustacea</taxon>
        <taxon>Oligostraca</taxon>
        <taxon>Ostracoda</taxon>
        <taxon>Podocopa</taxon>
        <taxon>Podocopida</taxon>
        <taxon>Cytherocopina</taxon>
        <taxon>Cytheroidea</taxon>
        <taxon>Cytherideidae</taxon>
        <taxon>Cyprideis</taxon>
    </lineage>
</organism>
<dbReference type="Pfam" id="PF00059">
    <property type="entry name" value="Lectin_C"/>
    <property type="match status" value="1"/>
</dbReference>
<dbReference type="PROSITE" id="PS50041">
    <property type="entry name" value="C_TYPE_LECTIN_2"/>
    <property type="match status" value="1"/>
</dbReference>
<feature type="non-terminal residue" evidence="1">
    <location>
        <position position="1"/>
    </location>
</feature>
<dbReference type="PANTHER" id="PTHR22803">
    <property type="entry name" value="MANNOSE, PHOSPHOLIPASE, LECTIN RECEPTOR RELATED"/>
    <property type="match status" value="1"/>
</dbReference>
<accession>A0A7R8ZT31</accession>